<dbReference type="PANTHER" id="PTHR30603:SF57">
    <property type="entry name" value="RNA POLYMERASE SIGMA FACTOR SIGB"/>
    <property type="match status" value="1"/>
</dbReference>
<dbReference type="InterPro" id="IPR016262">
    <property type="entry name" value="RNA_pol_sigma_SigB/C/D/F"/>
</dbReference>
<keyword evidence="6" id="KW-0150">Chloroplast</keyword>
<evidence type="ECO:0000256" key="4">
    <source>
        <dbReference type="ARBA" id="ARBA00023125"/>
    </source>
</evidence>
<dbReference type="GO" id="GO:0003677">
    <property type="term" value="F:DNA binding"/>
    <property type="evidence" value="ECO:0007669"/>
    <property type="project" value="UniProtKB-KW"/>
</dbReference>
<keyword evidence="3 6" id="KW-0731">Sigma factor</keyword>
<dbReference type="SUPFAM" id="SSF88659">
    <property type="entry name" value="Sigma3 and sigma4 domains of RNA polymerase sigma factors"/>
    <property type="match status" value="2"/>
</dbReference>
<dbReference type="InterPro" id="IPR007630">
    <property type="entry name" value="RNA_pol_sigma70_r4"/>
</dbReference>
<evidence type="ECO:0000313" key="10">
    <source>
        <dbReference type="Proteomes" id="UP001141552"/>
    </source>
</evidence>
<dbReference type="OrthoDB" id="206108at2759"/>
<dbReference type="Pfam" id="PF04539">
    <property type="entry name" value="Sigma70_r3"/>
    <property type="match status" value="1"/>
</dbReference>
<dbReference type="InterPro" id="IPR014284">
    <property type="entry name" value="RNA_pol_sigma-70_dom"/>
</dbReference>
<dbReference type="GO" id="GO:0006352">
    <property type="term" value="P:DNA-templated transcription initiation"/>
    <property type="evidence" value="ECO:0007669"/>
    <property type="project" value="UniProtKB-UniRule"/>
</dbReference>
<keyword evidence="10" id="KW-1185">Reference proteome</keyword>
<dbReference type="SUPFAM" id="SSF88946">
    <property type="entry name" value="Sigma2 domain of RNA polymerase sigma factors"/>
    <property type="match status" value="1"/>
</dbReference>
<evidence type="ECO:0000313" key="9">
    <source>
        <dbReference type="EMBL" id="KAJ4834422.1"/>
    </source>
</evidence>
<dbReference type="Gene3D" id="1.10.10.10">
    <property type="entry name" value="Winged helix-like DNA-binding domain superfamily/Winged helix DNA-binding domain"/>
    <property type="match status" value="2"/>
</dbReference>
<gene>
    <name evidence="9" type="ORF">Tsubulata_025681</name>
</gene>
<dbReference type="EMBL" id="JAKUCV010004705">
    <property type="protein sequence ID" value="KAJ4834422.1"/>
    <property type="molecule type" value="Genomic_DNA"/>
</dbReference>
<dbReference type="Pfam" id="PF04545">
    <property type="entry name" value="Sigma70_r4"/>
    <property type="match status" value="1"/>
</dbReference>
<dbReference type="PRINTS" id="PR00046">
    <property type="entry name" value="SIGMA70FCT"/>
</dbReference>
<feature type="domain" description="RNA polymerase sigma-70" evidence="8">
    <location>
        <begin position="535"/>
        <end position="561"/>
    </location>
</feature>
<dbReference type="GO" id="GO:0071482">
    <property type="term" value="P:cellular response to light stimulus"/>
    <property type="evidence" value="ECO:0007669"/>
    <property type="project" value="UniProtKB-ARBA"/>
</dbReference>
<dbReference type="Proteomes" id="UP001141552">
    <property type="component" value="Unassembled WGS sequence"/>
</dbReference>
<dbReference type="InterPro" id="IPR007627">
    <property type="entry name" value="RNA_pol_sigma70_r2"/>
</dbReference>
<comment type="similarity">
    <text evidence="1 6">Belongs to the sigma-70 factor family.</text>
</comment>
<dbReference type="InterPro" id="IPR013325">
    <property type="entry name" value="RNA_pol_sigma_r2"/>
</dbReference>
<protein>
    <recommendedName>
        <fullName evidence="6">RNA polymerase sigma factor</fullName>
    </recommendedName>
</protein>
<dbReference type="InterPro" id="IPR000943">
    <property type="entry name" value="RNA_pol_sigma70"/>
</dbReference>
<keyword evidence="2 6" id="KW-0805">Transcription regulation</keyword>
<evidence type="ECO:0000256" key="1">
    <source>
        <dbReference type="ARBA" id="ARBA00007788"/>
    </source>
</evidence>
<dbReference type="InterPro" id="IPR050239">
    <property type="entry name" value="Sigma-70_RNA_pol_init_factors"/>
</dbReference>
<comment type="function">
    <text evidence="6">Sigma factors are initiation factors that promote the attachment of plastid-encoded RNA polymerase (PEP) to specific initiation sites and are then released.</text>
</comment>
<reference evidence="9" key="1">
    <citation type="submission" date="2022-02" db="EMBL/GenBank/DDBJ databases">
        <authorList>
            <person name="Henning P.M."/>
            <person name="McCubbin A.G."/>
            <person name="Shore J.S."/>
        </authorList>
    </citation>
    <scope>NUCLEOTIDE SEQUENCE</scope>
    <source>
        <strain evidence="9">F60SS</strain>
        <tissue evidence="9">Leaves</tissue>
    </source>
</reference>
<dbReference type="AlphaFoldDB" id="A0A9Q0JAT0"/>
<accession>A0A9Q0JAT0</accession>
<keyword evidence="4 6" id="KW-0238">DNA-binding</keyword>
<feature type="region of interest" description="Disordered" evidence="7">
    <location>
        <begin position="172"/>
        <end position="200"/>
    </location>
</feature>
<dbReference type="Gene3D" id="1.10.601.10">
    <property type="entry name" value="RNA Polymerase Primary Sigma Factor"/>
    <property type="match status" value="1"/>
</dbReference>
<dbReference type="GO" id="GO:0016987">
    <property type="term" value="F:sigma factor activity"/>
    <property type="evidence" value="ECO:0007669"/>
    <property type="project" value="UniProtKB-UniRule"/>
</dbReference>
<evidence type="ECO:0000256" key="2">
    <source>
        <dbReference type="ARBA" id="ARBA00023015"/>
    </source>
</evidence>
<dbReference type="InterPro" id="IPR036388">
    <property type="entry name" value="WH-like_DNA-bd_sf"/>
</dbReference>
<keyword evidence="5 6" id="KW-0804">Transcription</keyword>
<evidence type="ECO:0000256" key="5">
    <source>
        <dbReference type="ARBA" id="ARBA00023163"/>
    </source>
</evidence>
<evidence type="ECO:0000256" key="6">
    <source>
        <dbReference type="PIRNR" id="PIRNR000767"/>
    </source>
</evidence>
<evidence type="ECO:0000256" key="3">
    <source>
        <dbReference type="ARBA" id="ARBA00023082"/>
    </source>
</evidence>
<name>A0A9Q0JAT0_9ROSI</name>
<dbReference type="PIRSF" id="PIRSF000767">
    <property type="entry name" value="RNA_pol_sigma_SigB/C/D"/>
    <property type="match status" value="1"/>
</dbReference>
<comment type="caution">
    <text evidence="9">The sequence shown here is derived from an EMBL/GenBank/DDBJ whole genome shotgun (WGS) entry which is preliminary data.</text>
</comment>
<dbReference type="InterPro" id="IPR007624">
    <property type="entry name" value="RNA_pol_sigma70_r3"/>
</dbReference>
<dbReference type="Pfam" id="PF04542">
    <property type="entry name" value="Sigma70_r2"/>
    <property type="match status" value="1"/>
</dbReference>
<dbReference type="PANTHER" id="PTHR30603">
    <property type="entry name" value="RNA POLYMERASE SIGMA FACTOR RPO"/>
    <property type="match status" value="1"/>
</dbReference>
<comment type="subcellular location">
    <subcellularLocation>
        <location evidence="6">Plastid</location>
        <location evidence="6">Chloroplast</location>
    </subcellularLocation>
</comment>
<organism evidence="9 10">
    <name type="scientific">Turnera subulata</name>
    <dbReference type="NCBI Taxonomy" id="218843"/>
    <lineage>
        <taxon>Eukaryota</taxon>
        <taxon>Viridiplantae</taxon>
        <taxon>Streptophyta</taxon>
        <taxon>Embryophyta</taxon>
        <taxon>Tracheophyta</taxon>
        <taxon>Spermatophyta</taxon>
        <taxon>Magnoliopsida</taxon>
        <taxon>eudicotyledons</taxon>
        <taxon>Gunneridae</taxon>
        <taxon>Pentapetalae</taxon>
        <taxon>rosids</taxon>
        <taxon>fabids</taxon>
        <taxon>Malpighiales</taxon>
        <taxon>Passifloraceae</taxon>
        <taxon>Turnera</taxon>
    </lineage>
</organism>
<evidence type="ECO:0000256" key="7">
    <source>
        <dbReference type="SAM" id="MobiDB-lite"/>
    </source>
</evidence>
<dbReference type="CDD" id="cd06171">
    <property type="entry name" value="Sigma70_r4"/>
    <property type="match status" value="1"/>
</dbReference>
<dbReference type="NCBIfam" id="TIGR02937">
    <property type="entry name" value="sigma70-ECF"/>
    <property type="match status" value="1"/>
</dbReference>
<dbReference type="PROSITE" id="PS00716">
    <property type="entry name" value="SIGMA70_2"/>
    <property type="match status" value="1"/>
</dbReference>
<evidence type="ECO:0000259" key="8">
    <source>
        <dbReference type="PROSITE" id="PS00716"/>
    </source>
</evidence>
<dbReference type="InterPro" id="IPR013324">
    <property type="entry name" value="RNA_pol_sigma_r3/r4-like"/>
</dbReference>
<dbReference type="GO" id="GO:0009507">
    <property type="term" value="C:chloroplast"/>
    <property type="evidence" value="ECO:0007669"/>
    <property type="project" value="UniProtKB-SubCell"/>
</dbReference>
<reference evidence="9" key="2">
    <citation type="journal article" date="2023" name="Plants (Basel)">
        <title>Annotation of the Turnera subulata (Passifloraceae) Draft Genome Reveals the S-Locus Evolved after the Divergence of Turneroideae from Passifloroideae in a Stepwise Manner.</title>
        <authorList>
            <person name="Henning P.M."/>
            <person name="Roalson E.H."/>
            <person name="Mir W."/>
            <person name="McCubbin A.G."/>
            <person name="Shore J.S."/>
        </authorList>
    </citation>
    <scope>NUCLEOTIDE SEQUENCE</scope>
    <source>
        <strain evidence="9">F60SS</strain>
    </source>
</reference>
<proteinExistence type="inferred from homology"/>
<sequence length="586" mass="66076">MSSCLVPQFKCQPDTFCIHFRTHQYHPPNHTLPLSKNRERIWFKTLCSLSTASPSTSTSTVVLDLENLRLPSIESHSVAANRPWTYTGDIGPPKEAYSGPNFAAETLITSDEAVIAAAAAEAITLARSALKVAKDAAQMVKSYHLGRKGSKSEIGSTDNASLFSLPPLTETERAEISGDSPAAETGLGEQEKESDYLEPTDEELRLLPKQLSEGVAVRSIRQTERRAKRAKSAVEKKAAGNFMHLRTKSTSRKRRASTRSVDYSDPLRHFRSTTNAYRVLYAAEEVQLSEGIQDLLKLDRIHEELRERLESKPNFAQWATAAGVDQQTLRKRLNHGSLCKDIMIKSNIRLVISISKGFQGAGLELQDLVQAGIRGLIKGAEKFDASRGFKFSTYAHWWIKQALRRALTEHSRSIRLPFHVVEASYRVREAKERFFLENGRLPDDVELAAAAGISMKRLMAVQNIPRITLSLDQKMANMDFTPAEMIADTQTETGEQALMRELMRDEIMKTLEILSSKENQVIRWRFGMDGGRIRTLHEIGELMDVSRERVRQIELSAFRKLKSKKNSKQLEQLRQFCLDYYSMASS</sequence>
<keyword evidence="6" id="KW-0934">Plastid</keyword>